<organism evidence="2 3">
    <name type="scientific">Aquaticitalea lipolytica</name>
    <dbReference type="NCBI Taxonomy" id="1247562"/>
    <lineage>
        <taxon>Bacteria</taxon>
        <taxon>Pseudomonadati</taxon>
        <taxon>Bacteroidota</taxon>
        <taxon>Flavobacteriia</taxon>
        <taxon>Flavobacteriales</taxon>
        <taxon>Flavobacteriaceae</taxon>
        <taxon>Aquaticitalea</taxon>
    </lineage>
</organism>
<evidence type="ECO:0000259" key="1">
    <source>
        <dbReference type="Pfam" id="PF00534"/>
    </source>
</evidence>
<proteinExistence type="predicted"/>
<keyword evidence="2" id="KW-0808">Transferase</keyword>
<dbReference type="SUPFAM" id="SSF53756">
    <property type="entry name" value="UDP-Glycosyltransferase/glycogen phosphorylase"/>
    <property type="match status" value="1"/>
</dbReference>
<dbReference type="CDD" id="cd03811">
    <property type="entry name" value="GT4_GT28_WabH-like"/>
    <property type="match status" value="1"/>
</dbReference>
<dbReference type="GO" id="GO:0016757">
    <property type="term" value="F:glycosyltransferase activity"/>
    <property type="evidence" value="ECO:0007669"/>
    <property type="project" value="UniProtKB-KW"/>
</dbReference>
<evidence type="ECO:0000313" key="2">
    <source>
        <dbReference type="EMBL" id="GFZ85288.1"/>
    </source>
</evidence>
<protein>
    <submittedName>
        <fullName evidence="2">LPS N-acetylglucosaminyltransferase</fullName>
    </submittedName>
</protein>
<feature type="domain" description="Glycosyl transferase family 1" evidence="1">
    <location>
        <begin position="214"/>
        <end position="382"/>
    </location>
</feature>
<dbReference type="Gene3D" id="3.40.50.2000">
    <property type="entry name" value="Glycogen Phosphorylase B"/>
    <property type="match status" value="2"/>
</dbReference>
<comment type="caution">
    <text evidence="2">The sequence shown here is derived from an EMBL/GenBank/DDBJ whole genome shotgun (WGS) entry which is preliminary data.</text>
</comment>
<keyword evidence="3" id="KW-1185">Reference proteome</keyword>
<dbReference type="InterPro" id="IPR001296">
    <property type="entry name" value="Glyco_trans_1"/>
</dbReference>
<dbReference type="Pfam" id="PF00534">
    <property type="entry name" value="Glycos_transf_1"/>
    <property type="match status" value="1"/>
</dbReference>
<sequence>MAQILKNYQNSFIISLGKLKIHMKKKINLSILCISLSKGGTERVIANFCKYLIYDFNVTLVMLANNIEYKIPKDLNVVMFGEQNLLKHTSTFHKLKYLFNFIRNYNRVIKNNKIEVSISFLALPNIINSIIKLLNPKIKTIISERCYPSLMYSSSKSSMRLAKIFYPLFYNYNNALFSNSIHINRDLTEQFNVSIKKSVIYNPIEISEFNQFCNFKVSDKFKVINVASFSLSKNQQLLLNVLYKLDSKFSLTLLGDGIYRQKIQNYIKTNNLDKRVNLVGVVNNVNDYLLKHHCFVLSSNNEGFPNALLEAMAIGVPVISTNCMSGPLELLNDNIPVIIKKGEFIEAKYGLLINPDDLFALHKALLYYSENEKLRKYYSNKAFIKAKEYSLPKVYEDLKVLINKTH</sequence>
<dbReference type="Proteomes" id="UP000598120">
    <property type="component" value="Unassembled WGS sequence"/>
</dbReference>
<dbReference type="PANTHER" id="PTHR12526">
    <property type="entry name" value="GLYCOSYLTRANSFERASE"/>
    <property type="match status" value="1"/>
</dbReference>
<dbReference type="AlphaFoldDB" id="A0A8J2X9X6"/>
<evidence type="ECO:0000313" key="3">
    <source>
        <dbReference type="Proteomes" id="UP000598120"/>
    </source>
</evidence>
<keyword evidence="2" id="KW-0328">Glycosyltransferase</keyword>
<dbReference type="EMBL" id="BMIC01000002">
    <property type="protein sequence ID" value="GFZ85288.1"/>
    <property type="molecule type" value="Genomic_DNA"/>
</dbReference>
<name>A0A8J2X9X6_9FLAO</name>
<accession>A0A8J2X9X6</accession>
<gene>
    <name evidence="2" type="ORF">GCM10011531_15540</name>
</gene>
<dbReference type="PANTHER" id="PTHR12526:SF630">
    <property type="entry name" value="GLYCOSYLTRANSFERASE"/>
    <property type="match status" value="1"/>
</dbReference>
<reference evidence="2 3" key="1">
    <citation type="journal article" date="2014" name="Int. J. Syst. Evol. Microbiol.">
        <title>Complete genome sequence of Corynebacterium casei LMG S-19264T (=DSM 44701T), isolated from a smear-ripened cheese.</title>
        <authorList>
            <consortium name="US DOE Joint Genome Institute (JGI-PGF)"/>
            <person name="Walter F."/>
            <person name="Albersmeier A."/>
            <person name="Kalinowski J."/>
            <person name="Ruckert C."/>
        </authorList>
    </citation>
    <scope>NUCLEOTIDE SEQUENCE [LARGE SCALE GENOMIC DNA]</scope>
    <source>
        <strain evidence="2 3">CGMCC 1.15295</strain>
    </source>
</reference>